<organism evidence="1 2">
    <name type="scientific">Rufibacter roseus</name>
    <dbReference type="NCBI Taxonomy" id="1567108"/>
    <lineage>
        <taxon>Bacteria</taxon>
        <taxon>Pseudomonadati</taxon>
        <taxon>Bacteroidota</taxon>
        <taxon>Cytophagia</taxon>
        <taxon>Cytophagales</taxon>
        <taxon>Hymenobacteraceae</taxon>
        <taxon>Rufibacter</taxon>
    </lineage>
</organism>
<dbReference type="RefSeq" id="WP_066622144.1">
    <property type="nucleotide sequence ID" value="NZ_JBHSYQ010000016.1"/>
</dbReference>
<evidence type="ECO:0000313" key="2">
    <source>
        <dbReference type="Proteomes" id="UP001596405"/>
    </source>
</evidence>
<proteinExistence type="predicted"/>
<evidence type="ECO:0000313" key="1">
    <source>
        <dbReference type="EMBL" id="MFC6999899.1"/>
    </source>
</evidence>
<keyword evidence="2" id="KW-1185">Reference proteome</keyword>
<accession>A0ABW2DTA8</accession>
<dbReference type="EMBL" id="JBHSYQ010000016">
    <property type="protein sequence ID" value="MFC6999899.1"/>
    <property type="molecule type" value="Genomic_DNA"/>
</dbReference>
<gene>
    <name evidence="1" type="ORF">ACFQHR_19845</name>
</gene>
<protein>
    <submittedName>
        <fullName evidence="1">Uncharacterized protein</fullName>
    </submittedName>
</protein>
<sequence length="274" mass="32055">MNEPQEFTRPFFPDVESLFSEYVEYYGGTVVEKLESYKTDRQNADFFFEHPVIVAELKTFEKDIFSEPEDIPRLMELFEKWIANGLMTGEDLKEYTFRGNQLPQKCIDDMIERASKTIERAIYKANKQIEETKKTLNKKNANGIVFLINDGNYFFTNQGFLAVISDLIGRKFKESSFDVIIYLTINQATYKEDSELDHTIWVPIYTKVDDQGETIVSDELYSFVNTFGEKFLTEFLTLKTGHKPKAFKQIEGIEESIAEFNKQKFIPKDIIYKK</sequence>
<comment type="caution">
    <text evidence="1">The sequence shown here is derived from an EMBL/GenBank/DDBJ whole genome shotgun (WGS) entry which is preliminary data.</text>
</comment>
<dbReference type="Proteomes" id="UP001596405">
    <property type="component" value="Unassembled WGS sequence"/>
</dbReference>
<reference evidence="2" key="1">
    <citation type="journal article" date="2019" name="Int. J. Syst. Evol. Microbiol.">
        <title>The Global Catalogue of Microorganisms (GCM) 10K type strain sequencing project: providing services to taxonomists for standard genome sequencing and annotation.</title>
        <authorList>
            <consortium name="The Broad Institute Genomics Platform"/>
            <consortium name="The Broad Institute Genome Sequencing Center for Infectious Disease"/>
            <person name="Wu L."/>
            <person name="Ma J."/>
        </authorList>
    </citation>
    <scope>NUCLEOTIDE SEQUENCE [LARGE SCALE GENOMIC DNA]</scope>
    <source>
        <strain evidence="2">CGMCC 4.7393</strain>
    </source>
</reference>
<name>A0ABW2DTA8_9BACT</name>